<comment type="caution">
    <text evidence="12">The sequence shown here is derived from an EMBL/GenBank/DDBJ whole genome shotgun (WGS) entry which is preliminary data.</text>
</comment>
<dbReference type="Gene3D" id="3.30.565.10">
    <property type="entry name" value="Histidine kinase-like ATPase, C-terminal domain"/>
    <property type="match status" value="1"/>
</dbReference>
<gene>
    <name evidence="12" type="primary">senX3</name>
    <name evidence="12" type="ORF">BG845_00283</name>
</gene>
<evidence type="ECO:0000256" key="5">
    <source>
        <dbReference type="ARBA" id="ARBA00022679"/>
    </source>
</evidence>
<evidence type="ECO:0000256" key="6">
    <source>
        <dbReference type="ARBA" id="ARBA00022777"/>
    </source>
</evidence>
<dbReference type="PROSITE" id="PS50109">
    <property type="entry name" value="HIS_KIN"/>
    <property type="match status" value="1"/>
</dbReference>
<evidence type="ECO:0000259" key="11">
    <source>
        <dbReference type="PROSITE" id="PS50109"/>
    </source>
</evidence>
<keyword evidence="13" id="KW-1185">Reference proteome</keyword>
<keyword evidence="10" id="KW-0732">Signal</keyword>
<dbReference type="CDD" id="cd00082">
    <property type="entry name" value="HisKA"/>
    <property type="match status" value="1"/>
</dbReference>
<feature type="region of interest" description="Disordered" evidence="9">
    <location>
        <begin position="26"/>
        <end position="50"/>
    </location>
</feature>
<dbReference type="InterPro" id="IPR005467">
    <property type="entry name" value="His_kinase_dom"/>
</dbReference>
<dbReference type="GO" id="GO:0000155">
    <property type="term" value="F:phosphorelay sensor kinase activity"/>
    <property type="evidence" value="ECO:0007669"/>
    <property type="project" value="InterPro"/>
</dbReference>
<evidence type="ECO:0000256" key="9">
    <source>
        <dbReference type="SAM" id="MobiDB-lite"/>
    </source>
</evidence>
<evidence type="ECO:0000313" key="13">
    <source>
        <dbReference type="Proteomes" id="UP000194360"/>
    </source>
</evidence>
<protein>
    <recommendedName>
        <fullName evidence="8">Sensor-like histidine kinase SenX3</fullName>
        <ecNumber evidence="3">2.7.13.3</ecNumber>
    </recommendedName>
</protein>
<dbReference type="Gene3D" id="1.10.287.130">
    <property type="match status" value="1"/>
</dbReference>
<feature type="compositionally biased region" description="Basic and acidic residues" evidence="9">
    <location>
        <begin position="31"/>
        <end position="46"/>
    </location>
</feature>
<evidence type="ECO:0000313" key="12">
    <source>
        <dbReference type="EMBL" id="OSY44162.1"/>
    </source>
</evidence>
<evidence type="ECO:0000256" key="8">
    <source>
        <dbReference type="ARBA" id="ARBA00039401"/>
    </source>
</evidence>
<dbReference type="InterPro" id="IPR003661">
    <property type="entry name" value="HisK_dim/P_dom"/>
</dbReference>
<dbReference type="GO" id="GO:0004721">
    <property type="term" value="F:phosphoprotein phosphatase activity"/>
    <property type="evidence" value="ECO:0007669"/>
    <property type="project" value="TreeGrafter"/>
</dbReference>
<dbReference type="PANTHER" id="PTHR45453:SF1">
    <property type="entry name" value="PHOSPHATE REGULON SENSOR PROTEIN PHOR"/>
    <property type="match status" value="1"/>
</dbReference>
<dbReference type="EC" id="2.7.13.3" evidence="3"/>
<evidence type="ECO:0000256" key="10">
    <source>
        <dbReference type="SAM" id="SignalP"/>
    </source>
</evidence>
<dbReference type="AlphaFoldDB" id="A0A1Y2N9M1"/>
<dbReference type="RefSeq" id="WP_197719845.1">
    <property type="nucleotide sequence ID" value="NZ_AP018920.1"/>
</dbReference>
<sequence length="406" mass="42590">MTTLAWLIAAAALGLGLLAGAALARRSSSGRPDHDTDPVLRTRDAEPGGPTLGELLHRTFRASSSGLAVVGAGGEVLLHNPRAEALGAVADDRLDPRAWAASQRVLAGDRLVEVDLSPLDRTPRGPVEVQARIRQLGDGFVLVEAVDTSEIARLEATRRDFVANVSHELKTPVGAVALLAEALLDSLDGLEPAAGYGEDAAEVRRFGEKLLREATRMGNLVSELIALSRLTGAERLPELAEVDVDDVVGEALARSRNSAESHGVEIIADPRSGLVVDGDRTLLVTALTNLVENAIAYSPADSSVSVSRRAVDGSVEIAVTDRGIGIAPEHQQRVFERFFRVDPARSRATGGTGLGLAIVKHVCANHGGEVRLWSRPGTGSTFTVRLPARLGFAGAEPAPQTATTGG</sequence>
<dbReference type="InterPro" id="IPR004358">
    <property type="entry name" value="Sig_transdc_His_kin-like_C"/>
</dbReference>
<evidence type="ECO:0000256" key="1">
    <source>
        <dbReference type="ARBA" id="ARBA00000085"/>
    </source>
</evidence>
<name>A0A1Y2N9M1_PSEAH</name>
<dbReference type="SMART" id="SM00388">
    <property type="entry name" value="HisKA"/>
    <property type="match status" value="1"/>
</dbReference>
<feature type="chain" id="PRO_5039233704" description="Sensor-like histidine kinase SenX3" evidence="10">
    <location>
        <begin position="25"/>
        <end position="406"/>
    </location>
</feature>
<feature type="domain" description="Histidine kinase" evidence="11">
    <location>
        <begin position="164"/>
        <end position="390"/>
    </location>
</feature>
<dbReference type="EMBL" id="MIGB01000001">
    <property type="protein sequence ID" value="OSY44162.1"/>
    <property type="molecule type" value="Genomic_DNA"/>
</dbReference>
<evidence type="ECO:0000256" key="4">
    <source>
        <dbReference type="ARBA" id="ARBA00022553"/>
    </source>
</evidence>
<evidence type="ECO:0000256" key="3">
    <source>
        <dbReference type="ARBA" id="ARBA00012438"/>
    </source>
</evidence>
<dbReference type="FunFam" id="3.30.565.10:FF:000006">
    <property type="entry name" value="Sensor histidine kinase WalK"/>
    <property type="match status" value="1"/>
</dbReference>
<dbReference type="GO" id="GO:0005886">
    <property type="term" value="C:plasma membrane"/>
    <property type="evidence" value="ECO:0007669"/>
    <property type="project" value="UniProtKB-SubCell"/>
</dbReference>
<dbReference type="PANTHER" id="PTHR45453">
    <property type="entry name" value="PHOSPHATE REGULON SENSOR PROTEIN PHOR"/>
    <property type="match status" value="1"/>
</dbReference>
<dbReference type="PRINTS" id="PR00344">
    <property type="entry name" value="BCTRLSENSOR"/>
</dbReference>
<dbReference type="STRING" id="2074.BG845_00283"/>
<evidence type="ECO:0000256" key="7">
    <source>
        <dbReference type="ARBA" id="ARBA00023012"/>
    </source>
</evidence>
<organism evidence="12 13">
    <name type="scientific">Pseudonocardia autotrophica</name>
    <name type="common">Amycolata autotrophica</name>
    <name type="synonym">Nocardia autotrophica</name>
    <dbReference type="NCBI Taxonomy" id="2074"/>
    <lineage>
        <taxon>Bacteria</taxon>
        <taxon>Bacillati</taxon>
        <taxon>Actinomycetota</taxon>
        <taxon>Actinomycetes</taxon>
        <taxon>Pseudonocardiales</taxon>
        <taxon>Pseudonocardiaceae</taxon>
        <taxon>Pseudonocardia</taxon>
    </lineage>
</organism>
<proteinExistence type="predicted"/>
<dbReference type="InterPro" id="IPR036097">
    <property type="entry name" value="HisK_dim/P_sf"/>
</dbReference>
<feature type="signal peptide" evidence="10">
    <location>
        <begin position="1"/>
        <end position="24"/>
    </location>
</feature>
<dbReference type="InterPro" id="IPR050351">
    <property type="entry name" value="BphY/WalK/GraS-like"/>
</dbReference>
<dbReference type="InterPro" id="IPR003594">
    <property type="entry name" value="HATPase_dom"/>
</dbReference>
<dbReference type="SMART" id="SM00387">
    <property type="entry name" value="HATPase_c"/>
    <property type="match status" value="1"/>
</dbReference>
<evidence type="ECO:0000256" key="2">
    <source>
        <dbReference type="ARBA" id="ARBA00004236"/>
    </source>
</evidence>
<dbReference type="GO" id="GO:0016036">
    <property type="term" value="P:cellular response to phosphate starvation"/>
    <property type="evidence" value="ECO:0007669"/>
    <property type="project" value="TreeGrafter"/>
</dbReference>
<dbReference type="CDD" id="cd00075">
    <property type="entry name" value="HATPase"/>
    <property type="match status" value="1"/>
</dbReference>
<keyword evidence="6 12" id="KW-0418">Kinase</keyword>
<comment type="subcellular location">
    <subcellularLocation>
        <location evidence="2">Cell membrane</location>
    </subcellularLocation>
</comment>
<dbReference type="Pfam" id="PF02518">
    <property type="entry name" value="HATPase_c"/>
    <property type="match status" value="1"/>
</dbReference>
<dbReference type="Proteomes" id="UP000194360">
    <property type="component" value="Unassembled WGS sequence"/>
</dbReference>
<keyword evidence="7" id="KW-0902">Two-component regulatory system</keyword>
<reference evidence="12 13" key="1">
    <citation type="submission" date="2016-09" db="EMBL/GenBank/DDBJ databases">
        <title>Pseudonocardia autotrophica DSM535, a candidate organism with high potential of specific P450 cytochromes.</title>
        <authorList>
            <person name="Grumaz C."/>
            <person name="Vainshtein Y."/>
            <person name="Kirstahler P."/>
            <person name="Sohn K."/>
        </authorList>
    </citation>
    <scope>NUCLEOTIDE SEQUENCE [LARGE SCALE GENOMIC DNA]</scope>
    <source>
        <strain evidence="12 13">DSM 535</strain>
    </source>
</reference>
<dbReference type="Pfam" id="PF00512">
    <property type="entry name" value="HisKA"/>
    <property type="match status" value="1"/>
</dbReference>
<dbReference type="InterPro" id="IPR036890">
    <property type="entry name" value="HATPase_C_sf"/>
</dbReference>
<keyword evidence="4" id="KW-0597">Phosphoprotein</keyword>
<dbReference type="SUPFAM" id="SSF55874">
    <property type="entry name" value="ATPase domain of HSP90 chaperone/DNA topoisomerase II/histidine kinase"/>
    <property type="match status" value="1"/>
</dbReference>
<comment type="catalytic activity">
    <reaction evidence="1">
        <text>ATP + protein L-histidine = ADP + protein N-phospho-L-histidine.</text>
        <dbReference type="EC" id="2.7.13.3"/>
    </reaction>
</comment>
<dbReference type="SUPFAM" id="SSF47384">
    <property type="entry name" value="Homodimeric domain of signal transducing histidine kinase"/>
    <property type="match status" value="1"/>
</dbReference>
<keyword evidence="5 12" id="KW-0808">Transferase</keyword>
<accession>A0A1Y2N9M1</accession>